<keyword evidence="2" id="KW-1185">Reference proteome</keyword>
<dbReference type="EMBL" id="CVRI01000043">
    <property type="protein sequence ID" value="CRK96076.1"/>
    <property type="molecule type" value="Genomic_DNA"/>
</dbReference>
<evidence type="ECO:0000313" key="2">
    <source>
        <dbReference type="Proteomes" id="UP000183832"/>
    </source>
</evidence>
<dbReference type="Proteomes" id="UP000183832">
    <property type="component" value="Unassembled WGS sequence"/>
</dbReference>
<gene>
    <name evidence="1" type="ORF">CLUMA_CG009512</name>
</gene>
<evidence type="ECO:0000313" key="1">
    <source>
        <dbReference type="EMBL" id="CRK96076.1"/>
    </source>
</evidence>
<name>A0A1J1I941_9DIPT</name>
<reference evidence="1 2" key="1">
    <citation type="submission" date="2015-04" db="EMBL/GenBank/DDBJ databases">
        <authorList>
            <person name="Syromyatnikov M.Y."/>
            <person name="Popov V.N."/>
        </authorList>
    </citation>
    <scope>NUCLEOTIDE SEQUENCE [LARGE SCALE GENOMIC DNA]</scope>
</reference>
<accession>A0A1J1I941</accession>
<sequence length="62" mass="7007">MTPLPSTLQNLISIVMLDVCKSQIHMKITLQHEQFILNGEGKKLLKHSSIISTLHQTLPLMN</sequence>
<organism evidence="1 2">
    <name type="scientific">Clunio marinus</name>
    <dbReference type="NCBI Taxonomy" id="568069"/>
    <lineage>
        <taxon>Eukaryota</taxon>
        <taxon>Metazoa</taxon>
        <taxon>Ecdysozoa</taxon>
        <taxon>Arthropoda</taxon>
        <taxon>Hexapoda</taxon>
        <taxon>Insecta</taxon>
        <taxon>Pterygota</taxon>
        <taxon>Neoptera</taxon>
        <taxon>Endopterygota</taxon>
        <taxon>Diptera</taxon>
        <taxon>Nematocera</taxon>
        <taxon>Chironomoidea</taxon>
        <taxon>Chironomidae</taxon>
        <taxon>Clunio</taxon>
    </lineage>
</organism>
<dbReference type="AlphaFoldDB" id="A0A1J1I941"/>
<proteinExistence type="predicted"/>
<protein>
    <submittedName>
        <fullName evidence="1">CLUMA_CG009512, isoform A</fullName>
    </submittedName>
</protein>